<dbReference type="Gene3D" id="1.20.58.60">
    <property type="match status" value="2"/>
</dbReference>
<sequence>MNTILLWIQQSERKLSIPEVTVTDLETVEKRLRELKGLQSSLQEQQKGIDYLSTTVEEMSKRAPAGVSQKYQSETEVILNRWKKLSTQLVENCHKLEEQITKLKQFQNDTKTLKKWMAEVDIFLNEDWPALGDLEALEKQLEQCTALVNDIQAIQPNLNSVNEIGQKMNKEAEPEFSYKLQTDLKALNAEWDSICQQAYAKKAALNNSLDKTVSLRKDLSEMHEWITQAEDEYLQRDFEYKTPDELQKAIEEL</sequence>
<evidence type="ECO:0000313" key="6">
    <source>
        <dbReference type="Proteomes" id="UP000018936"/>
    </source>
</evidence>
<protein>
    <submittedName>
        <fullName evidence="5">Dystrophin</fullName>
    </submittedName>
</protein>
<dbReference type="InterPro" id="IPR050774">
    <property type="entry name" value="KCMF1/Dystrophin"/>
</dbReference>
<dbReference type="InterPro" id="IPR018159">
    <property type="entry name" value="Spectrin/alpha-actinin"/>
</dbReference>
<dbReference type="Pfam" id="PF00435">
    <property type="entry name" value="Spectrin"/>
    <property type="match status" value="2"/>
</dbReference>
<proteinExistence type="predicted"/>
<dbReference type="AlphaFoldDB" id="V8N626"/>
<evidence type="ECO:0000256" key="1">
    <source>
        <dbReference type="ARBA" id="ARBA00004496"/>
    </source>
</evidence>
<comment type="caution">
    <text evidence="5">The sequence shown here is derived from an EMBL/GenBank/DDBJ whole genome shotgun (WGS) entry which is preliminary data.</text>
</comment>
<dbReference type="Proteomes" id="UP000018936">
    <property type="component" value="Unassembled WGS sequence"/>
</dbReference>
<reference evidence="5 6" key="1">
    <citation type="journal article" date="2013" name="Proc. Natl. Acad. Sci. U.S.A.">
        <title>The king cobra genome reveals dynamic gene evolution and adaptation in the snake venom system.</title>
        <authorList>
            <person name="Vonk F.J."/>
            <person name="Casewell N.R."/>
            <person name="Henkel C.V."/>
            <person name="Heimberg A.M."/>
            <person name="Jansen H.J."/>
            <person name="McCleary R.J."/>
            <person name="Kerkkamp H.M."/>
            <person name="Vos R.A."/>
            <person name="Guerreiro I."/>
            <person name="Calvete J.J."/>
            <person name="Wuster W."/>
            <person name="Woods A.E."/>
            <person name="Logan J.M."/>
            <person name="Harrison R.A."/>
            <person name="Castoe T.A."/>
            <person name="de Koning A.P."/>
            <person name="Pollock D.D."/>
            <person name="Yandell M."/>
            <person name="Calderon D."/>
            <person name="Renjifo C."/>
            <person name="Currier R.B."/>
            <person name="Salgado D."/>
            <person name="Pla D."/>
            <person name="Sanz L."/>
            <person name="Hyder A.S."/>
            <person name="Ribeiro J.M."/>
            <person name="Arntzen J.W."/>
            <person name="van den Thillart G.E."/>
            <person name="Boetzer M."/>
            <person name="Pirovano W."/>
            <person name="Dirks R.P."/>
            <person name="Spaink H.P."/>
            <person name="Duboule D."/>
            <person name="McGlinn E."/>
            <person name="Kini R.M."/>
            <person name="Richardson M.K."/>
        </authorList>
    </citation>
    <scope>NUCLEOTIDE SEQUENCE</scope>
    <source>
        <tissue evidence="5">Blood</tissue>
    </source>
</reference>
<dbReference type="InterPro" id="IPR002017">
    <property type="entry name" value="Spectrin_repeat"/>
</dbReference>
<dbReference type="OrthoDB" id="9302941at2759"/>
<organism evidence="5 6">
    <name type="scientific">Ophiophagus hannah</name>
    <name type="common">King cobra</name>
    <name type="synonym">Naja hannah</name>
    <dbReference type="NCBI Taxonomy" id="8665"/>
    <lineage>
        <taxon>Eukaryota</taxon>
        <taxon>Metazoa</taxon>
        <taxon>Chordata</taxon>
        <taxon>Craniata</taxon>
        <taxon>Vertebrata</taxon>
        <taxon>Euteleostomi</taxon>
        <taxon>Lepidosauria</taxon>
        <taxon>Squamata</taxon>
        <taxon>Bifurcata</taxon>
        <taxon>Unidentata</taxon>
        <taxon>Episquamata</taxon>
        <taxon>Toxicofera</taxon>
        <taxon>Serpentes</taxon>
        <taxon>Colubroidea</taxon>
        <taxon>Elapidae</taxon>
        <taxon>Elapinae</taxon>
        <taxon>Ophiophagus</taxon>
    </lineage>
</organism>
<dbReference type="SUPFAM" id="SSF46966">
    <property type="entry name" value="Spectrin repeat"/>
    <property type="match status" value="2"/>
</dbReference>
<keyword evidence="2" id="KW-0963">Cytoplasm</keyword>
<evidence type="ECO:0000313" key="5">
    <source>
        <dbReference type="EMBL" id="ETE57759.1"/>
    </source>
</evidence>
<evidence type="ECO:0000256" key="4">
    <source>
        <dbReference type="ARBA" id="ARBA00023212"/>
    </source>
</evidence>
<evidence type="ECO:0000256" key="3">
    <source>
        <dbReference type="ARBA" id="ARBA00022837"/>
    </source>
</evidence>
<keyword evidence="4" id="KW-0206">Cytoskeleton</keyword>
<dbReference type="SMART" id="SM00150">
    <property type="entry name" value="SPEC"/>
    <property type="match status" value="2"/>
</dbReference>
<comment type="subcellular location">
    <subcellularLocation>
        <location evidence="1">Cytoplasm</location>
    </subcellularLocation>
</comment>
<feature type="non-terminal residue" evidence="5">
    <location>
        <position position="253"/>
    </location>
</feature>
<dbReference type="GO" id="GO:0005886">
    <property type="term" value="C:plasma membrane"/>
    <property type="evidence" value="ECO:0007669"/>
    <property type="project" value="TreeGrafter"/>
</dbReference>
<dbReference type="PANTHER" id="PTHR12268">
    <property type="entry name" value="E3 UBIQUITIN-PROTEIN LIGASE KCMF1"/>
    <property type="match status" value="1"/>
</dbReference>
<evidence type="ECO:0000256" key="2">
    <source>
        <dbReference type="ARBA" id="ARBA00022490"/>
    </source>
</evidence>
<name>V8N626_OPHHA</name>
<accession>V8N626</accession>
<keyword evidence="6" id="KW-1185">Reference proteome</keyword>
<dbReference type="CDD" id="cd00176">
    <property type="entry name" value="SPEC"/>
    <property type="match status" value="1"/>
</dbReference>
<dbReference type="PANTHER" id="PTHR12268:SF14">
    <property type="entry name" value="DYSTROPHIN-1"/>
    <property type="match status" value="1"/>
</dbReference>
<dbReference type="EMBL" id="AZIM01007796">
    <property type="protein sequence ID" value="ETE57759.1"/>
    <property type="molecule type" value="Genomic_DNA"/>
</dbReference>
<gene>
    <name evidence="5" type="primary">DMD</name>
    <name evidence="5" type="ORF">L345_16523</name>
</gene>
<keyword evidence="3" id="KW-0106">Calcium</keyword>